<proteinExistence type="predicted"/>
<evidence type="ECO:0000256" key="1">
    <source>
        <dbReference type="ARBA" id="ARBA00004141"/>
    </source>
</evidence>
<keyword evidence="4" id="KW-0297">G-protein coupled receptor</keyword>
<reference evidence="10" key="1">
    <citation type="submission" date="2021-04" db="EMBL/GenBank/DDBJ databases">
        <authorList>
            <consortium name="Molecular Ecology Group"/>
        </authorList>
    </citation>
    <scope>NUCLEOTIDE SEQUENCE</scope>
</reference>
<feature type="transmembrane region" description="Helical" evidence="8">
    <location>
        <begin position="217"/>
        <end position="235"/>
    </location>
</feature>
<gene>
    <name evidence="10" type="ORF">CUNI_LOCUS7399</name>
</gene>
<evidence type="ECO:0000256" key="3">
    <source>
        <dbReference type="ARBA" id="ARBA00022989"/>
    </source>
</evidence>
<dbReference type="PRINTS" id="PR00237">
    <property type="entry name" value="GPCRRHODOPSN"/>
</dbReference>
<comment type="subcellular location">
    <subcellularLocation>
        <location evidence="1">Membrane</location>
        <topology evidence="1">Multi-pass membrane protein</topology>
    </subcellularLocation>
</comment>
<dbReference type="PANTHER" id="PTHR24243">
    <property type="entry name" value="G-PROTEIN COUPLED RECEPTOR"/>
    <property type="match status" value="1"/>
</dbReference>
<evidence type="ECO:0000256" key="6">
    <source>
        <dbReference type="ARBA" id="ARBA00023170"/>
    </source>
</evidence>
<keyword evidence="3 8" id="KW-1133">Transmembrane helix</keyword>
<keyword evidence="2 8" id="KW-0812">Transmembrane</keyword>
<dbReference type="InterPro" id="IPR000276">
    <property type="entry name" value="GPCR_Rhodpsn"/>
</dbReference>
<evidence type="ECO:0000256" key="2">
    <source>
        <dbReference type="ARBA" id="ARBA00022692"/>
    </source>
</evidence>
<feature type="transmembrane region" description="Helical" evidence="8">
    <location>
        <begin position="92"/>
        <end position="110"/>
    </location>
</feature>
<dbReference type="GO" id="GO:0004930">
    <property type="term" value="F:G protein-coupled receptor activity"/>
    <property type="evidence" value="ECO:0007669"/>
    <property type="project" value="UniProtKB-KW"/>
</dbReference>
<organism evidence="10 11">
    <name type="scientific">Candidula unifasciata</name>
    <dbReference type="NCBI Taxonomy" id="100452"/>
    <lineage>
        <taxon>Eukaryota</taxon>
        <taxon>Metazoa</taxon>
        <taxon>Spiralia</taxon>
        <taxon>Lophotrochozoa</taxon>
        <taxon>Mollusca</taxon>
        <taxon>Gastropoda</taxon>
        <taxon>Heterobranchia</taxon>
        <taxon>Euthyneura</taxon>
        <taxon>Panpulmonata</taxon>
        <taxon>Eupulmonata</taxon>
        <taxon>Stylommatophora</taxon>
        <taxon>Helicina</taxon>
        <taxon>Helicoidea</taxon>
        <taxon>Geomitridae</taxon>
        <taxon>Candidula</taxon>
    </lineage>
</organism>
<feature type="transmembrane region" description="Helical" evidence="8">
    <location>
        <begin position="276"/>
        <end position="296"/>
    </location>
</feature>
<accession>A0A8S3Z3U5</accession>
<evidence type="ECO:0000256" key="7">
    <source>
        <dbReference type="ARBA" id="ARBA00023224"/>
    </source>
</evidence>
<keyword evidence="11" id="KW-1185">Reference proteome</keyword>
<evidence type="ECO:0000256" key="4">
    <source>
        <dbReference type="ARBA" id="ARBA00023040"/>
    </source>
</evidence>
<evidence type="ECO:0000313" key="11">
    <source>
        <dbReference type="Proteomes" id="UP000678393"/>
    </source>
</evidence>
<dbReference type="SUPFAM" id="SSF81321">
    <property type="entry name" value="Family A G protein-coupled receptor-like"/>
    <property type="match status" value="1"/>
</dbReference>
<sequence>MTAEESLLRADRILNLTVSPLMMLLSLIGNILAFLIFWRSSFSTMPMSVYLRFLAIMDAGTVVTGLLPRFLLAVTDYDIRGRNEVSCQFQVYAVYVFTELSAWTLVIVTSERVMSIIRPHRVKILCTKIKSYVILSVVSVIIMLANSPIFVFFGKQAVTESTAELYREQHSDVLSTNSSSLETTNTSGSIFRPCGFRDTISQSGKTWFLTHFVKQSLLPFILILTLNSIIILALIRRRSALLKSCAKEFNSPLANKDIAKRPTEGVYAPMMSRKDASLSVTLVAINIVFLMCNFPIGIYQQIVFNLPDRYENSDQSLVYSVLVFCLYLNNTLNFILYSTTGSRFRKELRNMFLCSS</sequence>
<feature type="transmembrane region" description="Helical" evidence="8">
    <location>
        <begin position="50"/>
        <end position="72"/>
    </location>
</feature>
<name>A0A8S3Z3U5_9EUPU</name>
<dbReference type="OrthoDB" id="6138498at2759"/>
<dbReference type="Gene3D" id="1.20.1070.10">
    <property type="entry name" value="Rhodopsin 7-helix transmembrane proteins"/>
    <property type="match status" value="1"/>
</dbReference>
<evidence type="ECO:0000256" key="8">
    <source>
        <dbReference type="SAM" id="Phobius"/>
    </source>
</evidence>
<comment type="caution">
    <text evidence="10">The sequence shown here is derived from an EMBL/GenBank/DDBJ whole genome shotgun (WGS) entry which is preliminary data.</text>
</comment>
<dbReference type="EMBL" id="CAJHNH020001173">
    <property type="protein sequence ID" value="CAG5121841.1"/>
    <property type="molecule type" value="Genomic_DNA"/>
</dbReference>
<dbReference type="PANTHER" id="PTHR24243:SF230">
    <property type="entry name" value="G-PROTEIN COUPLED RECEPTORS FAMILY 1 PROFILE DOMAIN-CONTAINING PROTEIN"/>
    <property type="match status" value="1"/>
</dbReference>
<dbReference type="AlphaFoldDB" id="A0A8S3Z3U5"/>
<keyword evidence="7" id="KW-0807">Transducer</keyword>
<keyword evidence="6" id="KW-0675">Receptor</keyword>
<dbReference type="Pfam" id="PF00001">
    <property type="entry name" value="7tm_1"/>
    <property type="match status" value="1"/>
</dbReference>
<dbReference type="InterPro" id="IPR017452">
    <property type="entry name" value="GPCR_Rhodpsn_7TM"/>
</dbReference>
<keyword evidence="5 8" id="KW-0472">Membrane</keyword>
<evidence type="ECO:0000313" key="10">
    <source>
        <dbReference type="EMBL" id="CAG5121841.1"/>
    </source>
</evidence>
<evidence type="ECO:0000259" key="9">
    <source>
        <dbReference type="PROSITE" id="PS50262"/>
    </source>
</evidence>
<evidence type="ECO:0000256" key="5">
    <source>
        <dbReference type="ARBA" id="ARBA00023136"/>
    </source>
</evidence>
<dbReference type="PROSITE" id="PS50262">
    <property type="entry name" value="G_PROTEIN_RECEP_F1_2"/>
    <property type="match status" value="1"/>
</dbReference>
<feature type="transmembrane region" description="Helical" evidence="8">
    <location>
        <begin position="316"/>
        <end position="336"/>
    </location>
</feature>
<dbReference type="Proteomes" id="UP000678393">
    <property type="component" value="Unassembled WGS sequence"/>
</dbReference>
<protein>
    <recommendedName>
        <fullName evidence="9">G-protein coupled receptors family 1 profile domain-containing protein</fullName>
    </recommendedName>
</protein>
<dbReference type="GO" id="GO:0005886">
    <property type="term" value="C:plasma membrane"/>
    <property type="evidence" value="ECO:0007669"/>
    <property type="project" value="TreeGrafter"/>
</dbReference>
<feature type="transmembrane region" description="Helical" evidence="8">
    <location>
        <begin position="20"/>
        <end position="38"/>
    </location>
</feature>
<feature type="transmembrane region" description="Helical" evidence="8">
    <location>
        <begin position="131"/>
        <end position="153"/>
    </location>
</feature>
<feature type="domain" description="G-protein coupled receptors family 1 profile" evidence="9">
    <location>
        <begin position="29"/>
        <end position="337"/>
    </location>
</feature>